<sequence length="330" mass="36623">MTRPDSTNTTQKASNGGHTRGVARPNTSGERRAASNTARRQDHTVQNTGRTEPAKPHPASGRRSTGSTTDEEDYRELFIRLQNTGRQRNSNSSSTRRSRSDNTADPPKPVRQTTSEDTVDTLPIELEQGEDNSNGDGLDEKTHLDALIDATDKFLGPSDPDYPIVLTGAGPKFLDEIQSSKSTKKRKTPRKTSKEIRQGTPFPDEARTTTKKRIGTENGEPQDESYGTSQYLEPSHKRRRIISDSEHSPVPNSIDSNLDISDKETRNFGPTPKNPLYEVQSPKSPPEPPSWERWGTGKRFKFKPRATQQEIKGSQPDGAKDSVKDGAEIF</sequence>
<feature type="region of interest" description="Disordered" evidence="1">
    <location>
        <begin position="174"/>
        <end position="330"/>
    </location>
</feature>
<feature type="compositionally biased region" description="Polar residues" evidence="1">
    <location>
        <begin position="1"/>
        <end position="17"/>
    </location>
</feature>
<keyword evidence="3" id="KW-1185">Reference proteome</keyword>
<feature type="compositionally biased region" description="Basic and acidic residues" evidence="1">
    <location>
        <begin position="318"/>
        <end position="330"/>
    </location>
</feature>
<organism evidence="2 3">
    <name type="scientific">Mollisia scopiformis</name>
    <name type="common">Conifer needle endophyte fungus</name>
    <name type="synonym">Phialocephala scopiformis</name>
    <dbReference type="NCBI Taxonomy" id="149040"/>
    <lineage>
        <taxon>Eukaryota</taxon>
        <taxon>Fungi</taxon>
        <taxon>Dikarya</taxon>
        <taxon>Ascomycota</taxon>
        <taxon>Pezizomycotina</taxon>
        <taxon>Leotiomycetes</taxon>
        <taxon>Helotiales</taxon>
        <taxon>Mollisiaceae</taxon>
        <taxon>Mollisia</taxon>
    </lineage>
</organism>
<dbReference type="AlphaFoldDB" id="A0A194X7Y5"/>
<evidence type="ECO:0000256" key="1">
    <source>
        <dbReference type="SAM" id="MobiDB-lite"/>
    </source>
</evidence>
<reference evidence="2 3" key="1">
    <citation type="submission" date="2015-10" db="EMBL/GenBank/DDBJ databases">
        <title>Full genome of DAOMC 229536 Phialocephala scopiformis, a fungal endophyte of spruce producing the potent anti-insectan compound rugulosin.</title>
        <authorList>
            <consortium name="DOE Joint Genome Institute"/>
            <person name="Walker A.K."/>
            <person name="Frasz S.L."/>
            <person name="Seifert K.A."/>
            <person name="Miller J.D."/>
            <person name="Mondo S.J."/>
            <person name="Labutti K."/>
            <person name="Lipzen A."/>
            <person name="Dockter R."/>
            <person name="Kennedy M."/>
            <person name="Grigoriev I.V."/>
            <person name="Spatafora J.W."/>
        </authorList>
    </citation>
    <scope>NUCLEOTIDE SEQUENCE [LARGE SCALE GENOMIC DNA]</scope>
    <source>
        <strain evidence="2 3">CBS 120377</strain>
    </source>
</reference>
<evidence type="ECO:0000313" key="3">
    <source>
        <dbReference type="Proteomes" id="UP000070700"/>
    </source>
</evidence>
<dbReference type="RefSeq" id="XP_018070636.1">
    <property type="nucleotide sequence ID" value="XM_018219904.1"/>
</dbReference>
<gene>
    <name evidence="2" type="ORF">LY89DRAFT_734392</name>
</gene>
<feature type="compositionally biased region" description="Basic and acidic residues" evidence="1">
    <location>
        <begin position="29"/>
        <end position="43"/>
    </location>
</feature>
<name>A0A194X7Y5_MOLSC</name>
<feature type="compositionally biased region" description="Basic residues" evidence="1">
    <location>
        <begin position="182"/>
        <end position="191"/>
    </location>
</feature>
<feature type="region of interest" description="Disordered" evidence="1">
    <location>
        <begin position="1"/>
        <end position="144"/>
    </location>
</feature>
<evidence type="ECO:0000313" key="2">
    <source>
        <dbReference type="EMBL" id="KUJ16281.1"/>
    </source>
</evidence>
<dbReference type="GeneID" id="28829630"/>
<dbReference type="InParanoid" id="A0A194X7Y5"/>
<feature type="compositionally biased region" description="Polar residues" evidence="1">
    <location>
        <begin position="250"/>
        <end position="259"/>
    </location>
</feature>
<dbReference type="EMBL" id="KQ947416">
    <property type="protein sequence ID" value="KUJ16281.1"/>
    <property type="molecule type" value="Genomic_DNA"/>
</dbReference>
<feature type="compositionally biased region" description="Low complexity" evidence="1">
    <location>
        <begin position="83"/>
        <end position="95"/>
    </location>
</feature>
<protein>
    <submittedName>
        <fullName evidence="2">Uncharacterized protein</fullName>
    </submittedName>
</protein>
<dbReference type="Proteomes" id="UP000070700">
    <property type="component" value="Unassembled WGS sequence"/>
</dbReference>
<dbReference type="KEGG" id="psco:LY89DRAFT_734392"/>
<proteinExistence type="predicted"/>
<accession>A0A194X7Y5</accession>